<dbReference type="GO" id="GO:0000302">
    <property type="term" value="P:response to reactive oxygen species"/>
    <property type="evidence" value="ECO:0007669"/>
    <property type="project" value="InterPro"/>
</dbReference>
<organism evidence="6">
    <name type="scientific">marine sediment metagenome</name>
    <dbReference type="NCBI Taxonomy" id="412755"/>
    <lineage>
        <taxon>unclassified sequences</taxon>
        <taxon>metagenomes</taxon>
        <taxon>ecological metagenomes</taxon>
    </lineage>
</organism>
<evidence type="ECO:0000313" key="6">
    <source>
        <dbReference type="EMBL" id="KKN13652.1"/>
    </source>
</evidence>
<evidence type="ECO:0000256" key="4">
    <source>
        <dbReference type="ARBA" id="ARBA00022741"/>
    </source>
</evidence>
<reference evidence="6" key="1">
    <citation type="journal article" date="2015" name="Nature">
        <title>Complex archaea that bridge the gap between prokaryotes and eukaryotes.</title>
        <authorList>
            <person name="Spang A."/>
            <person name="Saw J.H."/>
            <person name="Jorgensen S.L."/>
            <person name="Zaremba-Niedzwiedzka K."/>
            <person name="Martijn J."/>
            <person name="Lind A.E."/>
            <person name="van Eijk R."/>
            <person name="Schleper C."/>
            <person name="Guy L."/>
            <person name="Ettema T.J."/>
        </authorList>
    </citation>
    <scope>NUCLEOTIDE SEQUENCE</scope>
</reference>
<dbReference type="PANTHER" id="PTHR31219">
    <property type="entry name" value="CHROMOSOME 28 C12ORF29 HOMOLOG"/>
    <property type="match status" value="1"/>
</dbReference>
<accession>A0A0F9NNK5</accession>
<evidence type="ECO:0000256" key="1">
    <source>
        <dbReference type="ARBA" id="ARBA00001936"/>
    </source>
</evidence>
<dbReference type="PANTHER" id="PTHR31219:SF2">
    <property type="entry name" value="RNA LIGASE 1"/>
    <property type="match status" value="1"/>
</dbReference>
<dbReference type="AlphaFoldDB" id="A0A0F9NNK5"/>
<dbReference type="EMBL" id="LAZR01003900">
    <property type="protein sequence ID" value="KKN13652.1"/>
    <property type="molecule type" value="Genomic_DNA"/>
</dbReference>
<dbReference type="InterPro" id="IPR041211">
    <property type="entry name" value="RLIG1"/>
</dbReference>
<comment type="cofactor">
    <cofactor evidence="2">
        <name>Mg(2+)</name>
        <dbReference type="ChEBI" id="CHEBI:18420"/>
    </cofactor>
</comment>
<evidence type="ECO:0000256" key="5">
    <source>
        <dbReference type="ARBA" id="ARBA00022840"/>
    </source>
</evidence>
<comment type="cofactor">
    <cofactor evidence="1">
        <name>Mn(2+)</name>
        <dbReference type="ChEBI" id="CHEBI:29035"/>
    </cofactor>
</comment>
<gene>
    <name evidence="6" type="ORF">LCGC14_1004240</name>
</gene>
<evidence type="ECO:0000256" key="2">
    <source>
        <dbReference type="ARBA" id="ARBA00001946"/>
    </source>
</evidence>
<dbReference type="GO" id="GO:0005524">
    <property type="term" value="F:ATP binding"/>
    <property type="evidence" value="ECO:0007669"/>
    <property type="project" value="UniProtKB-KW"/>
</dbReference>
<sequence length="212" mass="24329">MKKTPSLFKRDYEGNRQVINEVVPGSEWVLAGEGIATLKIDGTSCLVQGERLYRRYDRKLNKQANQRKRNGHAGPWVEADFKTPPEGFEPCESEPNQHTGHWPGWVPVGMEPQNQHHREGLRNSLQVAEEHQELFPDGTYELVGPKVQGNPHKLGKHMLWRHGAVVLTIPVLTFEGIRDFLEGFRCEGIVWHHPDGRLVKIKRRDFGFAWPC</sequence>
<evidence type="ECO:0000256" key="3">
    <source>
        <dbReference type="ARBA" id="ARBA00022598"/>
    </source>
</evidence>
<dbReference type="GO" id="GO:0003972">
    <property type="term" value="F:RNA ligase (ATP) activity"/>
    <property type="evidence" value="ECO:0007669"/>
    <property type="project" value="InterPro"/>
</dbReference>
<evidence type="ECO:0008006" key="7">
    <source>
        <dbReference type="Google" id="ProtNLM"/>
    </source>
</evidence>
<keyword evidence="3" id="KW-0436">Ligase</keyword>
<dbReference type="Pfam" id="PF17720">
    <property type="entry name" value="RLIG1"/>
    <property type="match status" value="1"/>
</dbReference>
<proteinExistence type="predicted"/>
<protein>
    <recommendedName>
        <fullName evidence="7">RNA ligase domain-containing protein</fullName>
    </recommendedName>
</protein>
<keyword evidence="4" id="KW-0547">Nucleotide-binding</keyword>
<comment type="caution">
    <text evidence="6">The sequence shown here is derived from an EMBL/GenBank/DDBJ whole genome shotgun (WGS) entry which is preliminary data.</text>
</comment>
<name>A0A0F9NNK5_9ZZZZ</name>
<keyword evidence="5" id="KW-0067">ATP-binding</keyword>